<feature type="compositionally biased region" description="Basic and acidic residues" evidence="2">
    <location>
        <begin position="1082"/>
        <end position="1097"/>
    </location>
</feature>
<dbReference type="PROSITE" id="PS50294">
    <property type="entry name" value="WD_REPEATS_REGION"/>
    <property type="match status" value="1"/>
</dbReference>
<keyword evidence="1" id="KW-0853">WD repeat</keyword>
<dbReference type="PANTHER" id="PTHR44099:SF4">
    <property type="entry name" value="RABCONNECTIN-3B, ISOFORM A"/>
    <property type="match status" value="1"/>
</dbReference>
<dbReference type="PANTHER" id="PTHR44099">
    <property type="entry name" value="RABCONNECTIN-3B, ISOFORM A"/>
    <property type="match status" value="1"/>
</dbReference>
<dbReference type="OrthoDB" id="338622at2759"/>
<dbReference type="SMART" id="SM00320">
    <property type="entry name" value="WD40"/>
    <property type="match status" value="7"/>
</dbReference>
<feature type="compositionally biased region" description="Polar residues" evidence="2">
    <location>
        <begin position="959"/>
        <end position="971"/>
    </location>
</feature>
<evidence type="ECO:0000256" key="1">
    <source>
        <dbReference type="PROSITE-ProRule" id="PRU00221"/>
    </source>
</evidence>
<feature type="region of interest" description="Disordered" evidence="2">
    <location>
        <begin position="1067"/>
        <end position="1112"/>
    </location>
</feature>
<feature type="repeat" description="WD" evidence="1">
    <location>
        <begin position="561"/>
        <end position="602"/>
    </location>
</feature>
<feature type="compositionally biased region" description="Gly residues" evidence="2">
    <location>
        <begin position="1068"/>
        <end position="1077"/>
    </location>
</feature>
<dbReference type="InterPro" id="IPR019775">
    <property type="entry name" value="WD40_repeat_CS"/>
</dbReference>
<dbReference type="Pfam" id="PF00400">
    <property type="entry name" value="WD40"/>
    <property type="match status" value="5"/>
</dbReference>
<gene>
    <name evidence="3" type="ORF">AFUS01_LOCUS26229</name>
</gene>
<protein>
    <recommendedName>
        <fullName evidence="5">WD repeat-containing protein 7</fullName>
    </recommendedName>
</protein>
<dbReference type="GO" id="GO:0005737">
    <property type="term" value="C:cytoplasm"/>
    <property type="evidence" value="ECO:0007669"/>
    <property type="project" value="TreeGrafter"/>
</dbReference>
<comment type="caution">
    <text evidence="3">The sequence shown here is derived from an EMBL/GenBank/DDBJ whole genome shotgun (WGS) entry which is preliminary data.</text>
</comment>
<feature type="region of interest" description="Disordered" evidence="2">
    <location>
        <begin position="950"/>
        <end position="971"/>
    </location>
</feature>
<organism evidence="3 4">
    <name type="scientific">Allacma fusca</name>
    <dbReference type="NCBI Taxonomy" id="39272"/>
    <lineage>
        <taxon>Eukaryota</taxon>
        <taxon>Metazoa</taxon>
        <taxon>Ecdysozoa</taxon>
        <taxon>Arthropoda</taxon>
        <taxon>Hexapoda</taxon>
        <taxon>Collembola</taxon>
        <taxon>Symphypleona</taxon>
        <taxon>Sminthuridae</taxon>
        <taxon>Allacma</taxon>
    </lineage>
</organism>
<name>A0A8J2KF27_9HEXA</name>
<dbReference type="InterPro" id="IPR001680">
    <property type="entry name" value="WD40_rpt"/>
</dbReference>
<keyword evidence="4" id="KW-1185">Reference proteome</keyword>
<dbReference type="PROSITE" id="PS00678">
    <property type="entry name" value="WD_REPEATS_1"/>
    <property type="match status" value="2"/>
</dbReference>
<dbReference type="InterPro" id="IPR049916">
    <property type="entry name" value="WDR72-like"/>
</dbReference>
<sequence length="1473" mass="162603">MSTSAGLVLPIILWGKDAPTHAINTIATSPDLSCIVTGCQDGHICIWDVTKGQGTGNEFEINPRCFLIGHSGAILALAYVKFTSSSLDLIVSSSENGELCCWDSLDGRCLETSTHKTNLTHTRMQPYILAFSHDPLIFCTGYYPDVCIINPITLDTVLTLHSHVNPDWVSALHVLRPNKKLDDVILALTINGTVKVWTINESEFRERTPLYENESKQIRVRNAVQLVCCLYNNRTVLIVTWHVWQIYDAGDFSVLAQAKAPANEKWYGGNFIAPDRVVLWGVSGKSYLFKLPSNCVVESKDFHKHALKEDPFCYCVMGVPSAKPLVTAPSVIYATLGQQKILLRGDVSGKLVVWIVPEVTNNQLSQLKQDDNFRAPEYPPASISSLQTSWDLLKPCPPGILDQFDTDECRGPLLTCSIYLAQQSRLVCGREDGSIVVVPATHTVMLHLLHGRHQQYEEWPLHQLLLGHKGKVNCLVYPHGVHPRYDPAFLVSGGRDFSVILWDIVKCELVHRFCVHSGEITQILVPPNETSARMQQAICSVSSDHSAALLSLRENKCVLLASRHLFPIISIKFRPLDDFLIIGCSDGTVYVWQMETGNLDRVLHGMAGIDVLQACDENGNTLQNSDLLANPAVHFFRGLRSRNLAAIRHAAQRGLHHLHQPGTQTPADPLDHNRTRIPPLVIQGLRTNANDPESHICFFDVEALIIQLLNDEYSAVSPSTLEAQGLISQTEYCKILGLTHSDSPDAQKKIADFFGKVKDKAGDMERILKDKDKHGLLAKVKEGAEKIQAKAESALLIKQEKESASRKNSTASLGLIDGMPNQRRNRNMLFESTIPMEIAQLLLSLLLGWGLDGELDTISEGRLGLLKPLVPVSFGQISRGGFMSVMSPTWRPRQQLISQSDDLSLTQRVKEFTSLLHWEISSSITTNHLLAIIALANTLMSMQNATFVPEQERLRRANRPSTRSQPSQDDNYVTQQAASKHGWSLVATMHCVMLHEKLAQTNYQEPLVESLALRWQDRCVEVRDAAQALLLAELSRIGVEGRKQLVDHWALFLPTYTGDAFAIASIPSGGGSGGGQAPGRELLSKPEEEGDDEASKEYDEEETLSDPMKSSYENKRKQTTAVILLGVIGAEFGQEIIGRNVDSRRAAGGTEGFGVGNSNLARLTSKSLTFLLLNPPGAKSNPYSSLRRAAIDLIGRGFTVWEPFLDVSKVLLALLELCCEADHLVPSMSFGLPLTPSADACRTARHALTLIATARPAAFITTMAREVARYNTLQQNAQAIQINLSNVILNRSKPEILRVIELLIEKMQSEIVELIIEVMDIVLHCVDHGHLKTRGLGEVFPVLCRFSQVSHCAATRRIAVGAKNGNLAIYELRSSKCQNITAHSSPVTACAFSPDGKFLASYTSTENKMSFWQQSSSGMFGLGHTQTRCVKTISTIPLPDNLKNSLRGPKLIWTGSRNVSLMLADGSENRYGV</sequence>
<dbReference type="EMBL" id="CAJVCH010346842">
    <property type="protein sequence ID" value="CAG7815558.1"/>
    <property type="molecule type" value="Genomic_DNA"/>
</dbReference>
<evidence type="ECO:0008006" key="5">
    <source>
        <dbReference type="Google" id="ProtNLM"/>
    </source>
</evidence>
<dbReference type="PROSITE" id="PS50082">
    <property type="entry name" value="WD_REPEATS_2"/>
    <property type="match status" value="2"/>
</dbReference>
<evidence type="ECO:0000313" key="4">
    <source>
        <dbReference type="Proteomes" id="UP000708208"/>
    </source>
</evidence>
<evidence type="ECO:0000313" key="3">
    <source>
        <dbReference type="EMBL" id="CAG7815558.1"/>
    </source>
</evidence>
<feature type="repeat" description="WD" evidence="1">
    <location>
        <begin position="16"/>
        <end position="57"/>
    </location>
</feature>
<accession>A0A8J2KF27</accession>
<dbReference type="Proteomes" id="UP000708208">
    <property type="component" value="Unassembled WGS sequence"/>
</dbReference>
<proteinExistence type="predicted"/>
<evidence type="ECO:0000256" key="2">
    <source>
        <dbReference type="SAM" id="MobiDB-lite"/>
    </source>
</evidence>
<reference evidence="3" key="1">
    <citation type="submission" date="2021-06" db="EMBL/GenBank/DDBJ databases">
        <authorList>
            <person name="Hodson N. C."/>
            <person name="Mongue J. A."/>
            <person name="Jaron S. K."/>
        </authorList>
    </citation>
    <scope>NUCLEOTIDE SEQUENCE</scope>
</reference>